<proteinExistence type="predicted"/>
<name>A0ABT8BA57_9NEIS</name>
<protein>
    <submittedName>
        <fullName evidence="1">Uncharacterized protein</fullName>
    </submittedName>
</protein>
<reference evidence="1" key="1">
    <citation type="journal article" date="2014" name="Int. J. Syst. Evol. Microbiol.">
        <title>Complete genome of a new Firmicutes species belonging to the dominant human colonic microbiota ('Ruminococcus bicirculans') reveals two chromosomes and a selective capacity to utilize plant glucans.</title>
        <authorList>
            <consortium name="NISC Comparative Sequencing Program"/>
            <person name="Wegmann U."/>
            <person name="Louis P."/>
            <person name="Goesmann A."/>
            <person name="Henrissat B."/>
            <person name="Duncan S.H."/>
            <person name="Flint H.J."/>
        </authorList>
    </citation>
    <scope>NUCLEOTIDE SEQUENCE</scope>
    <source>
        <strain evidence="1">CECT 7703</strain>
    </source>
</reference>
<accession>A0ABT8BA57</accession>
<gene>
    <name evidence="1" type="ORF">QWZ03_18090</name>
</gene>
<reference evidence="1" key="2">
    <citation type="submission" date="2023-06" db="EMBL/GenBank/DDBJ databases">
        <authorList>
            <person name="Lucena T."/>
            <person name="Sun Q."/>
        </authorList>
    </citation>
    <scope>NUCLEOTIDE SEQUENCE</scope>
    <source>
        <strain evidence="1">CECT 7703</strain>
    </source>
</reference>
<evidence type="ECO:0000313" key="1">
    <source>
        <dbReference type="EMBL" id="MDN3578680.1"/>
    </source>
</evidence>
<dbReference type="Proteomes" id="UP001180081">
    <property type="component" value="Unassembled WGS sequence"/>
</dbReference>
<keyword evidence="2" id="KW-1185">Reference proteome</keyword>
<organism evidence="1 2">
    <name type="scientific">Chitinimonas viridis</name>
    <dbReference type="NCBI Taxonomy" id="664880"/>
    <lineage>
        <taxon>Bacteria</taxon>
        <taxon>Pseudomonadati</taxon>
        <taxon>Pseudomonadota</taxon>
        <taxon>Betaproteobacteria</taxon>
        <taxon>Neisseriales</taxon>
        <taxon>Chitinibacteraceae</taxon>
        <taxon>Chitinimonas</taxon>
    </lineage>
</organism>
<sequence length="116" mass="12669">MTAVAAPTYASERWFLLLRQAADTHGVRGTAALLGYANHTGTSQILNGCYAGGTDAFATRVLERFDTVDCPHLAQSLTSSSCRQYASRPCPINSSREVRHWRACQGCAHRPQEEQA</sequence>
<dbReference type="EMBL" id="JAUFPU010000018">
    <property type="protein sequence ID" value="MDN3578680.1"/>
    <property type="molecule type" value="Genomic_DNA"/>
</dbReference>
<comment type="caution">
    <text evidence="1">The sequence shown here is derived from an EMBL/GenBank/DDBJ whole genome shotgun (WGS) entry which is preliminary data.</text>
</comment>
<dbReference type="RefSeq" id="WP_290334009.1">
    <property type="nucleotide sequence ID" value="NZ_JAUFPU010000018.1"/>
</dbReference>
<evidence type="ECO:0000313" key="2">
    <source>
        <dbReference type="Proteomes" id="UP001180081"/>
    </source>
</evidence>